<evidence type="ECO:0000256" key="1">
    <source>
        <dbReference type="SAM" id="SignalP"/>
    </source>
</evidence>
<proteinExistence type="predicted"/>
<organism evidence="2 3">
    <name type="scientific">Kribbella italica</name>
    <dbReference type="NCBI Taxonomy" id="1540520"/>
    <lineage>
        <taxon>Bacteria</taxon>
        <taxon>Bacillati</taxon>
        <taxon>Actinomycetota</taxon>
        <taxon>Actinomycetes</taxon>
        <taxon>Propionibacteriales</taxon>
        <taxon>Kribbellaceae</taxon>
        <taxon>Kribbella</taxon>
    </lineage>
</organism>
<reference evidence="2 3" key="1">
    <citation type="submission" date="2020-08" db="EMBL/GenBank/DDBJ databases">
        <title>Sequencing the genomes of 1000 actinobacteria strains.</title>
        <authorList>
            <person name="Klenk H.-P."/>
        </authorList>
    </citation>
    <scope>NUCLEOTIDE SEQUENCE [LARGE SCALE GENOMIC DNA]</scope>
    <source>
        <strain evidence="2 3">DSM 28967</strain>
    </source>
</reference>
<evidence type="ECO:0000313" key="2">
    <source>
        <dbReference type="EMBL" id="MBB5839645.1"/>
    </source>
</evidence>
<name>A0A7W9JCW5_9ACTN</name>
<dbReference type="RefSeq" id="WP_184801449.1">
    <property type="nucleotide sequence ID" value="NZ_JACHMY010000001.1"/>
</dbReference>
<keyword evidence="3" id="KW-1185">Reference proteome</keyword>
<gene>
    <name evidence="2" type="ORF">HDA39_006379</name>
</gene>
<feature type="chain" id="PRO_5030999608" evidence="1">
    <location>
        <begin position="25"/>
        <end position="330"/>
    </location>
</feature>
<dbReference type="Proteomes" id="UP000549971">
    <property type="component" value="Unassembled WGS sequence"/>
</dbReference>
<dbReference type="EMBL" id="JACHMY010000001">
    <property type="protein sequence ID" value="MBB5839645.1"/>
    <property type="molecule type" value="Genomic_DNA"/>
</dbReference>
<feature type="signal peptide" evidence="1">
    <location>
        <begin position="1"/>
        <end position="24"/>
    </location>
</feature>
<protein>
    <submittedName>
        <fullName evidence="2">Uncharacterized protein</fullName>
    </submittedName>
</protein>
<dbReference type="AlphaFoldDB" id="A0A7W9JCW5"/>
<accession>A0A7W9JCW5</accession>
<keyword evidence="1" id="KW-0732">Signal</keyword>
<comment type="caution">
    <text evidence="2">The sequence shown here is derived from an EMBL/GenBank/DDBJ whole genome shotgun (WGS) entry which is preliminary data.</text>
</comment>
<evidence type="ECO:0000313" key="3">
    <source>
        <dbReference type="Proteomes" id="UP000549971"/>
    </source>
</evidence>
<sequence>MRNRTLALAAAVVAVTGLTVPAQAAVADRCFDAPVGFGIPGYVEPYLADKPLQMPVALTTGYPSSECTGLTATVEAPNGARTTVALDKDGESGYPEPPIYLRYGTATIPLATGAGLWRIVAVNRGAEVRAVNVSLRVYRKVLLTLDQPARTSGSTKTVATGTARRYTAQGTLAPMTGSKLTVHQLPYNALLGSGTVDASGRYAVPLPITQATRLYTQYSDPTPHYYPTSDEVVARKLLAMSYLKFAATTKVGSLWSVSGTAFPGKLHTELQIYTGKSWVYAGSAGDTAANGSYARYWKPTRAGYFRLRVVVSGPGLDNSPWNREAVVTVR</sequence>